<reference evidence="1 2" key="1">
    <citation type="journal article" date="2011" name="PLoS Pathog.">
        <title>Dynamic evolution of pathogenicity revealed by sequencing and comparative genomics of 19 Pseudomonas syringae isolates.</title>
        <authorList>
            <person name="Baltrus D.A."/>
            <person name="Nishimura M.T."/>
            <person name="Romanchuk A."/>
            <person name="Chang J.H."/>
            <person name="Mukhtar M.S."/>
            <person name="Cherkis K."/>
            <person name="Roach J."/>
            <person name="Grant S.R."/>
            <person name="Jones C.D."/>
            <person name="Dangl J.L."/>
        </authorList>
    </citation>
    <scope>NUCLEOTIDE SEQUENCE [LARGE SCALE GENOMIC DNA]</scope>
    <source>
        <strain evidence="1 2">M301315</strain>
    </source>
</reference>
<organism evidence="1 2">
    <name type="scientific">Pseudomonas amygdali pv. lachrymans str. M301315</name>
    <dbReference type="NCBI Taxonomy" id="629260"/>
    <lineage>
        <taxon>Bacteria</taxon>
        <taxon>Pseudomonadati</taxon>
        <taxon>Pseudomonadota</taxon>
        <taxon>Gammaproteobacteria</taxon>
        <taxon>Pseudomonadales</taxon>
        <taxon>Pseudomonadaceae</taxon>
        <taxon>Pseudomonas</taxon>
        <taxon>Pseudomonas amygdali</taxon>
    </lineage>
</organism>
<dbReference type="RefSeq" id="WP_005741653.1">
    <property type="nucleotide sequence ID" value="NZ_CP031226.1"/>
</dbReference>
<evidence type="ECO:0000313" key="1">
    <source>
        <dbReference type="EMBL" id="AXH60016.1"/>
    </source>
</evidence>
<name>A0AAD0PWI2_PSEAV</name>
<sequence length="144" mass="16215">MKALTKEDLIAVIEADPSLRDVLKRYDIHAAPFLLYASPRLQPYGQSWASHAALMKSDENILYPFQVVACHQNLGGSAGFNSFDYWSVGFPSLEQAAQAFCDVHNMSTAYLDEVRYDPHENRFVHVPNQGRIEFELCLPLALIA</sequence>
<gene>
    <name evidence="1" type="ORF">PLA107_032845</name>
</gene>
<evidence type="ECO:0000313" key="2">
    <source>
        <dbReference type="Proteomes" id="UP000006426"/>
    </source>
</evidence>
<proteinExistence type="predicted"/>
<accession>A0AAD0PWI2</accession>
<dbReference type="Proteomes" id="UP000006426">
    <property type="component" value="Plasmid pmppla107"/>
</dbReference>
<dbReference type="GeneID" id="39474055"/>
<dbReference type="AlphaFoldDB" id="A0AAD0PWI2"/>
<dbReference type="EMBL" id="CP031226">
    <property type="protein sequence ID" value="AXH60016.1"/>
    <property type="molecule type" value="Genomic_DNA"/>
</dbReference>
<protein>
    <submittedName>
        <fullName evidence="1">Uncharacterized protein</fullName>
    </submittedName>
</protein>
<geneLocation type="plasmid" evidence="2">
    <name>pmppla107</name>
</geneLocation>
<keyword evidence="1" id="KW-0614">Plasmid</keyword>